<protein>
    <submittedName>
        <fullName evidence="2">Uncharacterized protein</fullName>
    </submittedName>
</protein>
<comment type="similarity">
    <text evidence="1">Belongs to the FAM136 family.</text>
</comment>
<dbReference type="PANTHER" id="PTHR21096">
    <property type="entry name" value="PROTEIN FAM136A"/>
    <property type="match status" value="1"/>
</dbReference>
<dbReference type="Gene3D" id="2.70.98.110">
    <property type="entry name" value="Glycosyl hydrolase family 63, N-terminal domain"/>
    <property type="match status" value="1"/>
</dbReference>
<dbReference type="Proteomes" id="UP000663882">
    <property type="component" value="Unassembled WGS sequence"/>
</dbReference>
<dbReference type="InterPro" id="IPR038518">
    <property type="entry name" value="Glyco_hydro_63N_sf"/>
</dbReference>
<dbReference type="AlphaFoldDB" id="A0A814MT57"/>
<accession>A0A814MT57</accession>
<proteinExistence type="inferred from homology"/>
<evidence type="ECO:0000256" key="1">
    <source>
        <dbReference type="ARBA" id="ARBA00009952"/>
    </source>
</evidence>
<reference evidence="2" key="1">
    <citation type="submission" date="2021-02" db="EMBL/GenBank/DDBJ databases">
        <authorList>
            <person name="Nowell W R."/>
        </authorList>
    </citation>
    <scope>NUCLEOTIDE SEQUENCE</scope>
</reference>
<organism evidence="2 3">
    <name type="scientific">Rotaria sordida</name>
    <dbReference type="NCBI Taxonomy" id="392033"/>
    <lineage>
        <taxon>Eukaryota</taxon>
        <taxon>Metazoa</taxon>
        <taxon>Spiralia</taxon>
        <taxon>Gnathifera</taxon>
        <taxon>Rotifera</taxon>
        <taxon>Eurotatoria</taxon>
        <taxon>Bdelloidea</taxon>
        <taxon>Philodinida</taxon>
        <taxon>Philodinidae</taxon>
        <taxon>Rotaria</taxon>
    </lineage>
</organism>
<dbReference type="InterPro" id="IPR008560">
    <property type="entry name" value="DUF842_euk"/>
</dbReference>
<dbReference type="OrthoDB" id="410058at2759"/>
<evidence type="ECO:0000313" key="2">
    <source>
        <dbReference type="EMBL" id="CAF1082196.1"/>
    </source>
</evidence>
<name>A0A814MT57_9BILA</name>
<evidence type="ECO:0000313" key="3">
    <source>
        <dbReference type="Proteomes" id="UP000663882"/>
    </source>
</evidence>
<dbReference type="EMBL" id="CAJNOO010001029">
    <property type="protein sequence ID" value="CAF1082196.1"/>
    <property type="molecule type" value="Genomic_DNA"/>
</dbReference>
<sequence>MLLIWIEISNLYFGIKHRSARSLSGGLMWFDYNKLQQSNDRFLRHWCDQNDHLKYGWTYHDGETFGIEQIYDDNLHLNVQWLKQINGEHGGDWTTRINVTPQGDAFNCSYRCTEDPTLDPVKFNQCVERCSSKITQAEQAMSQEMQHVQDRLMRCIQSCEDKAKDSGNKDENRLRSIFEPCVVNCANEIHQLLPKIESRISDQLKKY</sequence>
<dbReference type="GO" id="GO:0005737">
    <property type="term" value="C:cytoplasm"/>
    <property type="evidence" value="ECO:0007669"/>
    <property type="project" value="TreeGrafter"/>
</dbReference>
<dbReference type="PANTHER" id="PTHR21096:SF0">
    <property type="entry name" value="PROTEIN FAM136A"/>
    <property type="match status" value="1"/>
</dbReference>
<gene>
    <name evidence="2" type="ORF">RFH988_LOCUS18354</name>
</gene>
<comment type="caution">
    <text evidence="2">The sequence shown here is derived from an EMBL/GenBank/DDBJ whole genome shotgun (WGS) entry which is preliminary data.</text>
</comment>
<dbReference type="Pfam" id="PF05811">
    <property type="entry name" value="DUF842"/>
    <property type="match status" value="1"/>
</dbReference>